<reference evidence="5" key="1">
    <citation type="submission" date="2022-09" db="EMBL/GenBank/DDBJ databases">
        <title>Taxonomy of Curtobacterium flaccumfaciens.</title>
        <authorList>
            <person name="Osdaghi E."/>
            <person name="Taghavi S.M."/>
            <person name="Hamidizade M."/>
            <person name="Abachi H."/>
            <person name="Fazliarab A."/>
            <person name="Baeyen S."/>
            <person name="Portier P."/>
            <person name="Van Vaerenbergh J."/>
            <person name="Jacques M.-A."/>
        </authorList>
    </citation>
    <scope>NUCLEOTIDE SEQUENCE</scope>
    <source>
        <strain evidence="5">AGQB46</strain>
    </source>
</reference>
<comment type="similarity">
    <text evidence="1">Belongs to the bacterial solute-binding protein 1 family.</text>
</comment>
<dbReference type="Gene3D" id="3.40.190.10">
    <property type="entry name" value="Periplasmic binding protein-like II"/>
    <property type="match status" value="2"/>
</dbReference>
<evidence type="ECO:0000256" key="2">
    <source>
        <dbReference type="ARBA" id="ARBA00022448"/>
    </source>
</evidence>
<dbReference type="KEGG" id="cpoi:OE229_06500"/>
<name>A0A9Q9PA93_9MICO</name>
<keyword evidence="2" id="KW-0813">Transport</keyword>
<sequence length="411" mass="43755">MKPRHRRTPQVLSAVAMLAAVPLVLAGCSGGSSASSGGKVDSITVLDYYNQGNDKKVIGEYLDKCGAENDVTIKRSLVPGSSLIQKVLQQASSKTLPDVLMLDNPDLQQIAETGALSPLSDYDISTDGYAKGVLQAGTYEDEVYGLAPTVNTIALFYNKKVLSEAGVTPPKTWDELQSAAAKLTKGDQYGFAVDANATYEGTWQFLPFMWSNGGDEKDIATPETEEALSLWKGLVDDGSMSKSVVNWTQADVNDQFMAGKAAMMINGPWQIPGLKESKVDYGIAQIPVQSASDKAVAPLGGEVWTVPNTGDKAKQAVAAKIVDCMNSDANQLAMAKLRYTIPSKTDVAQQFGKDVPEEQVFVDLVADARARTGELGADWPKAATKIYTAVQSALTGQDSPADALQNAQSSN</sequence>
<evidence type="ECO:0000256" key="4">
    <source>
        <dbReference type="SAM" id="SignalP"/>
    </source>
</evidence>
<organism evidence="5 6">
    <name type="scientific">Curtobacterium poinsettiae</name>
    <dbReference type="NCBI Taxonomy" id="159612"/>
    <lineage>
        <taxon>Bacteria</taxon>
        <taxon>Bacillati</taxon>
        <taxon>Actinomycetota</taxon>
        <taxon>Actinomycetes</taxon>
        <taxon>Micrococcales</taxon>
        <taxon>Microbacteriaceae</taxon>
        <taxon>Curtobacterium</taxon>
    </lineage>
</organism>
<dbReference type="InterPro" id="IPR006059">
    <property type="entry name" value="SBP"/>
</dbReference>
<dbReference type="Pfam" id="PF13416">
    <property type="entry name" value="SBP_bac_8"/>
    <property type="match status" value="1"/>
</dbReference>
<feature type="signal peptide" evidence="4">
    <location>
        <begin position="1"/>
        <end position="26"/>
    </location>
</feature>
<evidence type="ECO:0000313" key="6">
    <source>
        <dbReference type="Proteomes" id="UP001062223"/>
    </source>
</evidence>
<dbReference type="SUPFAM" id="SSF53850">
    <property type="entry name" value="Periplasmic binding protein-like II"/>
    <property type="match status" value="1"/>
</dbReference>
<accession>A0A9Q9PA93</accession>
<dbReference type="RefSeq" id="WP_209133720.1">
    <property type="nucleotide sequence ID" value="NZ_CP106879.1"/>
</dbReference>
<proteinExistence type="inferred from homology"/>
<dbReference type="GO" id="GO:0015768">
    <property type="term" value="P:maltose transport"/>
    <property type="evidence" value="ECO:0007669"/>
    <property type="project" value="TreeGrafter"/>
</dbReference>
<protein>
    <submittedName>
        <fullName evidence="5">ABC transporter substrate-binding protein</fullName>
    </submittedName>
</protein>
<dbReference type="PANTHER" id="PTHR30061:SF50">
    <property type="entry name" value="MALTOSE_MALTODEXTRIN-BINDING PERIPLASMIC PROTEIN"/>
    <property type="match status" value="1"/>
</dbReference>
<dbReference type="AlphaFoldDB" id="A0A9Q9PA93"/>
<dbReference type="GO" id="GO:0042956">
    <property type="term" value="P:maltodextrin transmembrane transport"/>
    <property type="evidence" value="ECO:0007669"/>
    <property type="project" value="TreeGrafter"/>
</dbReference>
<gene>
    <name evidence="5" type="ORF">OE229_06500</name>
</gene>
<dbReference type="GO" id="GO:0055052">
    <property type="term" value="C:ATP-binding cassette (ABC) transporter complex, substrate-binding subunit-containing"/>
    <property type="evidence" value="ECO:0007669"/>
    <property type="project" value="TreeGrafter"/>
</dbReference>
<keyword evidence="3 4" id="KW-0732">Signal</keyword>
<dbReference type="EMBL" id="CP106879">
    <property type="protein sequence ID" value="UYC82110.1"/>
    <property type="molecule type" value="Genomic_DNA"/>
</dbReference>
<evidence type="ECO:0000313" key="5">
    <source>
        <dbReference type="EMBL" id="UYC82110.1"/>
    </source>
</evidence>
<feature type="chain" id="PRO_5040456047" evidence="4">
    <location>
        <begin position="27"/>
        <end position="411"/>
    </location>
</feature>
<dbReference type="GO" id="GO:1901982">
    <property type="term" value="F:maltose binding"/>
    <property type="evidence" value="ECO:0007669"/>
    <property type="project" value="TreeGrafter"/>
</dbReference>
<evidence type="ECO:0000256" key="3">
    <source>
        <dbReference type="ARBA" id="ARBA00022729"/>
    </source>
</evidence>
<dbReference type="Proteomes" id="UP001062223">
    <property type="component" value="Chromosome"/>
</dbReference>
<dbReference type="PANTHER" id="PTHR30061">
    <property type="entry name" value="MALTOSE-BINDING PERIPLASMIC PROTEIN"/>
    <property type="match status" value="1"/>
</dbReference>
<dbReference type="PROSITE" id="PS51257">
    <property type="entry name" value="PROKAR_LIPOPROTEIN"/>
    <property type="match status" value="1"/>
</dbReference>
<dbReference type="CDD" id="cd14748">
    <property type="entry name" value="PBP2_UgpB"/>
    <property type="match status" value="1"/>
</dbReference>
<evidence type="ECO:0000256" key="1">
    <source>
        <dbReference type="ARBA" id="ARBA00008520"/>
    </source>
</evidence>